<dbReference type="EMBL" id="BMDA01000002">
    <property type="protein sequence ID" value="GGH37887.1"/>
    <property type="molecule type" value="Genomic_DNA"/>
</dbReference>
<organism evidence="2 4">
    <name type="scientific">Acinetobacter courvalinii</name>
    <dbReference type="NCBI Taxonomy" id="280147"/>
    <lineage>
        <taxon>Bacteria</taxon>
        <taxon>Pseudomonadati</taxon>
        <taxon>Pseudomonadota</taxon>
        <taxon>Gammaproteobacteria</taxon>
        <taxon>Moraxellales</taxon>
        <taxon>Moraxellaceae</taxon>
        <taxon>Acinetobacter</taxon>
    </lineage>
</organism>
<protein>
    <submittedName>
        <fullName evidence="2">Uncharacterized protein</fullName>
    </submittedName>
</protein>
<keyword evidence="4" id="KW-1185">Reference proteome</keyword>
<evidence type="ECO:0000313" key="5">
    <source>
        <dbReference type="Proteomes" id="UP000652691"/>
    </source>
</evidence>
<reference evidence="3" key="3">
    <citation type="submission" date="2024-03" db="EMBL/GenBank/DDBJ databases">
        <authorList>
            <person name="Sun Q."/>
            <person name="Sedlacek I."/>
        </authorList>
    </citation>
    <scope>NUCLEOTIDE SEQUENCE</scope>
    <source>
        <strain evidence="3">CCM 8635</strain>
    </source>
</reference>
<dbReference type="AlphaFoldDB" id="N9Q3A3"/>
<reference evidence="2 4" key="1">
    <citation type="submission" date="2013-02" db="EMBL/GenBank/DDBJ databases">
        <title>The Genome Sequence of Acinetobacter sp. NIPH 3623.</title>
        <authorList>
            <consortium name="The Broad Institute Genome Sequencing Platform"/>
            <consortium name="The Broad Institute Genome Sequencing Center for Infectious Disease"/>
            <person name="Cerqueira G."/>
            <person name="Feldgarden M."/>
            <person name="Courvalin P."/>
            <person name="Perichon B."/>
            <person name="Grillot-Courvalin C."/>
            <person name="Clermont D."/>
            <person name="Rocha E."/>
            <person name="Yoon E.-J."/>
            <person name="Nemec A."/>
            <person name="Walker B."/>
            <person name="Young S.K."/>
            <person name="Zeng Q."/>
            <person name="Gargeya S."/>
            <person name="Fitzgerald M."/>
            <person name="Haas B."/>
            <person name="Abouelleil A."/>
            <person name="Alvarado L."/>
            <person name="Arachchi H.M."/>
            <person name="Berlin A.M."/>
            <person name="Chapman S.B."/>
            <person name="Dewar J."/>
            <person name="Goldberg J."/>
            <person name="Griggs A."/>
            <person name="Gujja S."/>
            <person name="Hansen M."/>
            <person name="Howarth C."/>
            <person name="Imamovic A."/>
            <person name="Larimer J."/>
            <person name="McCowan C."/>
            <person name="Murphy C."/>
            <person name="Neiman D."/>
            <person name="Pearson M."/>
            <person name="Priest M."/>
            <person name="Roberts A."/>
            <person name="Saif S."/>
            <person name="Shea T."/>
            <person name="Sisk P."/>
            <person name="Sykes S."/>
            <person name="Wortman J."/>
            <person name="Nusbaum C."/>
            <person name="Birren B."/>
        </authorList>
    </citation>
    <scope>NUCLEOTIDE SEQUENCE [LARGE SCALE GENOMIC DNA]</scope>
    <source>
        <strain evidence="2 4">NIPH 3623</strain>
    </source>
</reference>
<evidence type="ECO:0000313" key="4">
    <source>
        <dbReference type="Proteomes" id="UP000013200"/>
    </source>
</evidence>
<dbReference type="PATRIC" id="fig|1217698.3.peg.862"/>
<comment type="caution">
    <text evidence="2">The sequence shown here is derived from an EMBL/GenBank/DDBJ whole genome shotgun (WGS) entry which is preliminary data.</text>
</comment>
<gene>
    <name evidence="2" type="ORF">F888_00890</name>
    <name evidence="3" type="ORF">GCM10007354_22690</name>
</gene>
<accession>N9Q3A3</accession>
<feature type="transmembrane region" description="Helical" evidence="1">
    <location>
        <begin position="81"/>
        <end position="103"/>
    </location>
</feature>
<dbReference type="EMBL" id="APSA01000003">
    <property type="protein sequence ID" value="ENX40243.1"/>
    <property type="molecule type" value="Genomic_DNA"/>
</dbReference>
<feature type="transmembrane region" description="Helical" evidence="1">
    <location>
        <begin position="12"/>
        <end position="28"/>
    </location>
</feature>
<feature type="transmembrane region" description="Helical" evidence="1">
    <location>
        <begin position="109"/>
        <end position="131"/>
    </location>
</feature>
<dbReference type="Proteomes" id="UP000013200">
    <property type="component" value="Unassembled WGS sequence"/>
</dbReference>
<dbReference type="Proteomes" id="UP000652691">
    <property type="component" value="Unassembled WGS sequence"/>
</dbReference>
<dbReference type="HOGENOM" id="CLU_1965784_0_0_6"/>
<feature type="transmembrane region" description="Helical" evidence="1">
    <location>
        <begin position="48"/>
        <end position="69"/>
    </location>
</feature>
<keyword evidence="1" id="KW-1133">Transmembrane helix</keyword>
<evidence type="ECO:0000313" key="2">
    <source>
        <dbReference type="EMBL" id="ENX40243.1"/>
    </source>
</evidence>
<proteinExistence type="predicted"/>
<sequence>MENKLQNNFMLIRLLLGLWLFGCLNIIYHGQQENPYPFIHDAGYVFEYPIKGVILTCVLFSIYFIARGFSTFLKLDTTYPILTYTAYSCIVIGQFLIALFGSMHAPPYWAAYLINTVILLLSQLFIIPVLLHKKKSS</sequence>
<reference evidence="3 5" key="2">
    <citation type="journal article" date="2014" name="Int. J. Syst. Evol. Microbiol.">
        <title>Complete genome sequence of Corynebacterium casei LMG S-19264T (=DSM 44701T), isolated from a smear-ripened cheese.</title>
        <authorList>
            <consortium name="US DOE Joint Genome Institute (JGI-PGF)"/>
            <person name="Walter F."/>
            <person name="Albersmeier A."/>
            <person name="Kalinowski J."/>
            <person name="Ruckert C."/>
        </authorList>
    </citation>
    <scope>NUCLEOTIDE SEQUENCE [LARGE SCALE GENOMIC DNA]</scope>
    <source>
        <strain evidence="3 5">CCM 8635</strain>
    </source>
</reference>
<name>N9Q3A3_9GAMM</name>
<evidence type="ECO:0000256" key="1">
    <source>
        <dbReference type="SAM" id="Phobius"/>
    </source>
</evidence>
<evidence type="ECO:0000313" key="3">
    <source>
        <dbReference type="EMBL" id="GGH37887.1"/>
    </source>
</evidence>
<keyword evidence="1" id="KW-0812">Transmembrane</keyword>
<keyword evidence="1" id="KW-0472">Membrane</keyword>